<dbReference type="Gene3D" id="3.30.950.30">
    <property type="entry name" value="Schlafen, AAA domain"/>
    <property type="match status" value="1"/>
</dbReference>
<dbReference type="InterPro" id="IPR038461">
    <property type="entry name" value="Schlafen_AlbA_2_dom_sf"/>
</dbReference>
<dbReference type="InterPro" id="IPR036390">
    <property type="entry name" value="WH_DNA-bd_sf"/>
</dbReference>
<evidence type="ECO:0000313" key="3">
    <source>
        <dbReference type="EMBL" id="HIY66232.1"/>
    </source>
</evidence>
<dbReference type="Gene3D" id="1.10.10.10">
    <property type="entry name" value="Winged helix-like DNA-binding domain superfamily/Winged helix DNA-binding domain"/>
    <property type="match status" value="1"/>
</dbReference>
<dbReference type="PANTHER" id="PTHR30595:SF6">
    <property type="entry name" value="SCHLAFEN ALBA-2 DOMAIN-CONTAINING PROTEIN"/>
    <property type="match status" value="1"/>
</dbReference>
<dbReference type="InterPro" id="IPR038475">
    <property type="entry name" value="RecG_C_sf"/>
</dbReference>
<dbReference type="AlphaFoldDB" id="A0A9D1YV06"/>
<accession>A0A9D1YV06</accession>
<organism evidence="3 4">
    <name type="scientific">Candidatus Agrococcus pullicola</name>
    <dbReference type="NCBI Taxonomy" id="2838429"/>
    <lineage>
        <taxon>Bacteria</taxon>
        <taxon>Bacillati</taxon>
        <taxon>Actinomycetota</taxon>
        <taxon>Actinomycetes</taxon>
        <taxon>Micrococcales</taxon>
        <taxon>Microbacteriaceae</taxon>
        <taxon>Agrococcus</taxon>
    </lineage>
</organism>
<evidence type="ECO:0000259" key="2">
    <source>
        <dbReference type="Pfam" id="PF04326"/>
    </source>
</evidence>
<evidence type="ECO:0000256" key="1">
    <source>
        <dbReference type="SAM" id="MobiDB-lite"/>
    </source>
</evidence>
<dbReference type="Pfam" id="PF13749">
    <property type="entry name" value="HATPase_c_4"/>
    <property type="match status" value="1"/>
</dbReference>
<proteinExistence type="predicted"/>
<dbReference type="SUPFAM" id="SSF46785">
    <property type="entry name" value="Winged helix' DNA-binding domain"/>
    <property type="match status" value="1"/>
</dbReference>
<evidence type="ECO:0000313" key="4">
    <source>
        <dbReference type="Proteomes" id="UP000824005"/>
    </source>
</evidence>
<protein>
    <submittedName>
        <fullName evidence="3">DNA binding domain-containing protein</fullName>
    </submittedName>
</protein>
<gene>
    <name evidence="3" type="ORF">H9830_08160</name>
</gene>
<feature type="region of interest" description="Disordered" evidence="1">
    <location>
        <begin position="546"/>
        <end position="565"/>
    </location>
</feature>
<dbReference type="InterPro" id="IPR007421">
    <property type="entry name" value="Schlafen_AlbA_2_dom"/>
</dbReference>
<comment type="caution">
    <text evidence="3">The sequence shown here is derived from an EMBL/GenBank/DDBJ whole genome shotgun (WGS) entry which is preliminary data.</text>
</comment>
<dbReference type="Pfam" id="PF04326">
    <property type="entry name" value="SLFN_AlbA_2"/>
    <property type="match status" value="1"/>
</dbReference>
<name>A0A9D1YV06_9MICO</name>
<dbReference type="EMBL" id="DXDC01000241">
    <property type="protein sequence ID" value="HIY66232.1"/>
    <property type="molecule type" value="Genomic_DNA"/>
</dbReference>
<sequence length="565" mass="61473">MDQSDFDAAVARLRAQGTDDAITEVKETTNALGASVWKSVSAFANTAGGLIVLGVSEDRGFTAVNGFEIDRVCNQFIDGMGDGNSDGARLVLPPEYTVRRFSLDGGQVLAIEIAENSIGAKPCYVRSKGVESGSYKRKDDQDVRLSRTEIFELQTACTPSEADRAVVAECEVKDLDDTLVGTLLSAREGSKALQGVDSTIEKLTRLNVTNNSGEVRLAGLLTVGQYPQQFFPQLFVDVSVHPTVEKSSASTQLRFVDRVECSGPLSEVVHEAVQAVRKNLRTYSVIEDTGRRDELEVPERVLREAIGNAVLHREYHPMFLGQAVAVDIYPDRITVTSPGGLWQKTKDTIGDGVSKCRNQALVQLLKKVPSLGAGGTVAEGGGGGIPLMYDEMRARSLEEPRFTFTPDSVTVELRRHGADTEAHRRWARDAVGRDLERGEDALLAIARRETHVSVRMARDMVGMDSDEARRTLRSLVSEGVLEPIGPEDFGLKGAPDLPTGAELAVLNALSPIAPMSIAELSETLGRTKNTLRPVLRQLVEDGRVIPTAGPRSRHRQYLLSQPNTR</sequence>
<dbReference type="PANTHER" id="PTHR30595">
    <property type="entry name" value="GLPR-RELATED TRANSCRIPTIONAL REPRESSOR"/>
    <property type="match status" value="1"/>
</dbReference>
<dbReference type="InterPro" id="IPR036388">
    <property type="entry name" value="WH-like_DNA-bd_sf"/>
</dbReference>
<feature type="domain" description="Schlafen AlbA-2" evidence="2">
    <location>
        <begin position="22"/>
        <end position="145"/>
    </location>
</feature>
<dbReference type="Proteomes" id="UP000824005">
    <property type="component" value="Unassembled WGS sequence"/>
</dbReference>
<reference evidence="3" key="2">
    <citation type="submission" date="2021-04" db="EMBL/GenBank/DDBJ databases">
        <authorList>
            <person name="Gilroy R."/>
        </authorList>
    </citation>
    <scope>NUCLEOTIDE SEQUENCE</scope>
    <source>
        <strain evidence="3">ChiGjej1B1-98</strain>
    </source>
</reference>
<dbReference type="Gene3D" id="3.30.565.60">
    <property type="match status" value="1"/>
</dbReference>
<reference evidence="3" key="1">
    <citation type="journal article" date="2021" name="PeerJ">
        <title>Extensive microbial diversity within the chicken gut microbiome revealed by metagenomics and culture.</title>
        <authorList>
            <person name="Gilroy R."/>
            <person name="Ravi A."/>
            <person name="Getino M."/>
            <person name="Pursley I."/>
            <person name="Horton D.L."/>
            <person name="Alikhan N.F."/>
            <person name="Baker D."/>
            <person name="Gharbi K."/>
            <person name="Hall N."/>
            <person name="Watson M."/>
            <person name="Adriaenssens E.M."/>
            <person name="Foster-Nyarko E."/>
            <person name="Jarju S."/>
            <person name="Secka A."/>
            <person name="Antonio M."/>
            <person name="Oren A."/>
            <person name="Chaudhuri R.R."/>
            <person name="La Ragione R."/>
            <person name="Hildebrand F."/>
            <person name="Pallen M.J."/>
        </authorList>
    </citation>
    <scope>NUCLEOTIDE SEQUENCE</scope>
    <source>
        <strain evidence="3">ChiGjej1B1-98</strain>
    </source>
</reference>